<dbReference type="EMBL" id="CP140154">
    <property type="protein sequence ID" value="WQG90692.1"/>
    <property type="molecule type" value="Genomic_DNA"/>
</dbReference>
<feature type="transmembrane region" description="Helical" evidence="1">
    <location>
        <begin position="32"/>
        <end position="56"/>
    </location>
</feature>
<organism evidence="3 5">
    <name type="scientific">Chitinophaga sancti</name>
    <dbReference type="NCBI Taxonomy" id="1004"/>
    <lineage>
        <taxon>Bacteria</taxon>
        <taxon>Pseudomonadati</taxon>
        <taxon>Bacteroidota</taxon>
        <taxon>Chitinophagia</taxon>
        <taxon>Chitinophagales</taxon>
        <taxon>Chitinophagaceae</taxon>
        <taxon>Chitinophaga</taxon>
    </lineage>
</organism>
<protein>
    <submittedName>
        <fullName evidence="4">DUF2892 domain-containing protein</fullName>
    </submittedName>
</protein>
<feature type="transmembrane region" description="Helical" evidence="1">
    <location>
        <begin position="7"/>
        <end position="26"/>
    </location>
</feature>
<keyword evidence="6" id="KW-1185">Reference proteome</keyword>
<proteinExistence type="predicted"/>
<dbReference type="Proteomes" id="UP001326715">
    <property type="component" value="Chromosome"/>
</dbReference>
<sequence length="71" mass="7893">MKKNVGTIDGLIRVILAIITIFLFYNKILTDSLFMIIAVILLLTSLTGFCPLYSLLGLKTKHEAPKEPARS</sequence>
<name>A0A1K1S5P8_9BACT</name>
<dbReference type="Pfam" id="PF11127">
    <property type="entry name" value="YgaP-like_TM"/>
    <property type="match status" value="1"/>
</dbReference>
<gene>
    <name evidence="3" type="ORF">SAMN05661012_04780</name>
    <name evidence="4" type="ORF">SR876_04230</name>
</gene>
<dbReference type="RefSeq" id="WP_072363740.1">
    <property type="nucleotide sequence ID" value="NZ_CP139972.1"/>
</dbReference>
<evidence type="ECO:0000259" key="2">
    <source>
        <dbReference type="Pfam" id="PF11127"/>
    </source>
</evidence>
<accession>A0A1K1S5P8</accession>
<evidence type="ECO:0000256" key="1">
    <source>
        <dbReference type="SAM" id="Phobius"/>
    </source>
</evidence>
<keyword evidence="1" id="KW-0812">Transmembrane</keyword>
<keyword evidence="1" id="KW-0472">Membrane</keyword>
<evidence type="ECO:0000313" key="6">
    <source>
        <dbReference type="Proteomes" id="UP001326715"/>
    </source>
</evidence>
<keyword evidence="1" id="KW-1133">Transmembrane helix</keyword>
<dbReference type="EMBL" id="FPIZ01000017">
    <property type="protein sequence ID" value="SFW79341.1"/>
    <property type="molecule type" value="Genomic_DNA"/>
</dbReference>
<feature type="domain" description="Inner membrane protein YgaP-like transmembrane" evidence="2">
    <location>
        <begin position="1"/>
        <end position="62"/>
    </location>
</feature>
<evidence type="ECO:0000313" key="3">
    <source>
        <dbReference type="EMBL" id="SFW79341.1"/>
    </source>
</evidence>
<dbReference type="OrthoDB" id="9804804at2"/>
<reference evidence="4 6" key="2">
    <citation type="submission" date="2023-11" db="EMBL/GenBank/DDBJ databases">
        <title>MicrobeMod: A computational toolkit for identifying prokaryotic methylation and restriction-modification with nanopore sequencing.</title>
        <authorList>
            <person name="Crits-Christoph A."/>
            <person name="Kang S.C."/>
            <person name="Lee H."/>
            <person name="Ostrov N."/>
        </authorList>
    </citation>
    <scope>NUCLEOTIDE SEQUENCE [LARGE SCALE GENOMIC DNA]</scope>
    <source>
        <strain evidence="4 6">ATCC 23090</strain>
    </source>
</reference>
<evidence type="ECO:0000313" key="4">
    <source>
        <dbReference type="EMBL" id="WQG90692.1"/>
    </source>
</evidence>
<reference evidence="3 5" key="1">
    <citation type="submission" date="2016-11" db="EMBL/GenBank/DDBJ databases">
        <authorList>
            <person name="Jaros S."/>
            <person name="Januszkiewicz K."/>
            <person name="Wedrychowicz H."/>
        </authorList>
    </citation>
    <scope>NUCLEOTIDE SEQUENCE [LARGE SCALE GENOMIC DNA]</scope>
    <source>
        <strain evidence="3 5">DSM 784</strain>
    </source>
</reference>
<dbReference type="Proteomes" id="UP000183788">
    <property type="component" value="Unassembled WGS sequence"/>
</dbReference>
<dbReference type="InterPro" id="IPR021309">
    <property type="entry name" value="YgaP-like_TM"/>
</dbReference>
<dbReference type="STRING" id="1004.SAMN05661012_04780"/>
<evidence type="ECO:0000313" key="5">
    <source>
        <dbReference type="Proteomes" id="UP000183788"/>
    </source>
</evidence>
<dbReference type="AlphaFoldDB" id="A0A1K1S5P8"/>